<proteinExistence type="predicted"/>
<dbReference type="EMBL" id="BKCP01011625">
    <property type="protein sequence ID" value="GER55091.1"/>
    <property type="molecule type" value="Genomic_DNA"/>
</dbReference>
<keyword evidence="2" id="KW-1185">Reference proteome</keyword>
<reference evidence="2" key="1">
    <citation type="journal article" date="2019" name="Curr. Biol.">
        <title>Genome Sequence of Striga asiatica Provides Insight into the Evolution of Plant Parasitism.</title>
        <authorList>
            <person name="Yoshida S."/>
            <person name="Kim S."/>
            <person name="Wafula E.K."/>
            <person name="Tanskanen J."/>
            <person name="Kim Y.M."/>
            <person name="Honaas L."/>
            <person name="Yang Z."/>
            <person name="Spallek T."/>
            <person name="Conn C.E."/>
            <person name="Ichihashi Y."/>
            <person name="Cheong K."/>
            <person name="Cui S."/>
            <person name="Der J.P."/>
            <person name="Gundlach H."/>
            <person name="Jiao Y."/>
            <person name="Hori C."/>
            <person name="Ishida J.K."/>
            <person name="Kasahara H."/>
            <person name="Kiba T."/>
            <person name="Kim M.S."/>
            <person name="Koo N."/>
            <person name="Laohavisit A."/>
            <person name="Lee Y.H."/>
            <person name="Lumba S."/>
            <person name="McCourt P."/>
            <person name="Mortimer J.C."/>
            <person name="Mutuku J.M."/>
            <person name="Nomura T."/>
            <person name="Sasaki-Sekimoto Y."/>
            <person name="Seto Y."/>
            <person name="Wang Y."/>
            <person name="Wakatake T."/>
            <person name="Sakakibara H."/>
            <person name="Demura T."/>
            <person name="Yamaguchi S."/>
            <person name="Yoneyama K."/>
            <person name="Manabe R.I."/>
            <person name="Nelson D.C."/>
            <person name="Schulman A.H."/>
            <person name="Timko M.P."/>
            <person name="dePamphilis C.W."/>
            <person name="Choi D."/>
            <person name="Shirasu K."/>
        </authorList>
    </citation>
    <scope>NUCLEOTIDE SEQUENCE [LARGE SCALE GENOMIC DNA]</scope>
    <source>
        <strain evidence="2">cv. UVA1</strain>
    </source>
</reference>
<name>A0A5A7REI9_STRAF</name>
<gene>
    <name evidence="1" type="ORF">STAS_32717</name>
</gene>
<comment type="caution">
    <text evidence="1">The sequence shown here is derived from an EMBL/GenBank/DDBJ whole genome shotgun (WGS) entry which is preliminary data.</text>
</comment>
<sequence length="148" mass="15819">MTLLQSLSVHGGVCKGSRGGEDGPSLLFKSAAPVVVGSEACDRAFLWIRVVSGAETNGCDSGGCGFLWWYRQPRLVWCGSILVDKSLGAAQGWRLGISGRGHCSICPALISRLLECLKLVLGQWVCFFVRGLSGCRPVGGVRRVCGRY</sequence>
<dbReference type="Proteomes" id="UP000325081">
    <property type="component" value="Unassembled WGS sequence"/>
</dbReference>
<organism evidence="1 2">
    <name type="scientific">Striga asiatica</name>
    <name type="common">Asiatic witchweed</name>
    <name type="synonym">Buchnera asiatica</name>
    <dbReference type="NCBI Taxonomy" id="4170"/>
    <lineage>
        <taxon>Eukaryota</taxon>
        <taxon>Viridiplantae</taxon>
        <taxon>Streptophyta</taxon>
        <taxon>Embryophyta</taxon>
        <taxon>Tracheophyta</taxon>
        <taxon>Spermatophyta</taxon>
        <taxon>Magnoliopsida</taxon>
        <taxon>eudicotyledons</taxon>
        <taxon>Gunneridae</taxon>
        <taxon>Pentapetalae</taxon>
        <taxon>asterids</taxon>
        <taxon>lamiids</taxon>
        <taxon>Lamiales</taxon>
        <taxon>Orobanchaceae</taxon>
        <taxon>Buchnereae</taxon>
        <taxon>Striga</taxon>
    </lineage>
</organism>
<protein>
    <submittedName>
        <fullName evidence="1">4-hydroxy-tetrahydrodipicolinate synthase</fullName>
    </submittedName>
</protein>
<dbReference type="AlphaFoldDB" id="A0A5A7REI9"/>
<evidence type="ECO:0000313" key="1">
    <source>
        <dbReference type="EMBL" id="GER55091.1"/>
    </source>
</evidence>
<evidence type="ECO:0000313" key="2">
    <source>
        <dbReference type="Proteomes" id="UP000325081"/>
    </source>
</evidence>
<accession>A0A5A7REI9</accession>